<dbReference type="InterPro" id="IPR002523">
    <property type="entry name" value="MgTranspt_CorA/ZnTranspt_ZntB"/>
</dbReference>
<feature type="transmembrane region" description="Helical" evidence="6">
    <location>
        <begin position="894"/>
        <end position="914"/>
    </location>
</feature>
<evidence type="ECO:0000256" key="4">
    <source>
        <dbReference type="ARBA" id="ARBA00023136"/>
    </source>
</evidence>
<protein>
    <submittedName>
        <fullName evidence="7">Uncharacterized protein</fullName>
    </submittedName>
</protein>
<gene>
    <name evidence="7" type="ORF">MFIFM68171_02673</name>
</gene>
<keyword evidence="2 6" id="KW-0812">Transmembrane</keyword>
<dbReference type="PANTHER" id="PTHR47685:SF1">
    <property type="entry name" value="MAGNESIUM TRANSPORT PROTEIN CORA"/>
    <property type="match status" value="1"/>
</dbReference>
<keyword evidence="3 6" id="KW-1133">Transmembrane helix</keyword>
<feature type="compositionally biased region" description="Basic residues" evidence="5">
    <location>
        <begin position="1056"/>
        <end position="1070"/>
    </location>
</feature>
<dbReference type="InterPro" id="IPR050829">
    <property type="entry name" value="CorA_MIT"/>
</dbReference>
<evidence type="ECO:0000256" key="5">
    <source>
        <dbReference type="SAM" id="MobiDB-lite"/>
    </source>
</evidence>
<evidence type="ECO:0000256" key="1">
    <source>
        <dbReference type="ARBA" id="ARBA00004141"/>
    </source>
</evidence>
<feature type="compositionally biased region" description="Gly residues" evidence="5">
    <location>
        <begin position="1073"/>
        <end position="1085"/>
    </location>
</feature>
<comment type="subcellular location">
    <subcellularLocation>
        <location evidence="1">Membrane</location>
        <topology evidence="1">Multi-pass membrane protein</topology>
    </subcellularLocation>
</comment>
<dbReference type="SUPFAM" id="SSF144083">
    <property type="entry name" value="Magnesium transport protein CorA, transmembrane region"/>
    <property type="match status" value="1"/>
</dbReference>
<dbReference type="GeneID" id="98173418"/>
<dbReference type="Gene3D" id="1.20.58.340">
    <property type="entry name" value="Magnesium transport protein CorA, transmembrane region"/>
    <property type="match status" value="1"/>
</dbReference>
<feature type="region of interest" description="Disordered" evidence="5">
    <location>
        <begin position="1003"/>
        <end position="1085"/>
    </location>
</feature>
<dbReference type="RefSeq" id="XP_070914196.1">
    <property type="nucleotide sequence ID" value="XM_071058095.1"/>
</dbReference>
<feature type="region of interest" description="Disordered" evidence="5">
    <location>
        <begin position="754"/>
        <end position="788"/>
    </location>
</feature>
<feature type="region of interest" description="Disordered" evidence="5">
    <location>
        <begin position="204"/>
        <end position="228"/>
    </location>
</feature>
<keyword evidence="4 6" id="KW-0472">Membrane</keyword>
<evidence type="ECO:0000256" key="3">
    <source>
        <dbReference type="ARBA" id="ARBA00022989"/>
    </source>
</evidence>
<feature type="compositionally biased region" description="Basic and acidic residues" evidence="5">
    <location>
        <begin position="1006"/>
        <end position="1023"/>
    </location>
</feature>
<reference evidence="7 8" key="1">
    <citation type="submission" date="2024-09" db="EMBL/GenBank/DDBJ databases">
        <title>Itraconazole resistance in Madurella fahalii resulting from another homologue of gene encoding cytochrome P450 14-alpha sterol demethylase (CYP51).</title>
        <authorList>
            <person name="Yoshioka I."/>
            <person name="Fahal A.H."/>
            <person name="Kaneko S."/>
            <person name="Yaguchi T."/>
        </authorList>
    </citation>
    <scope>NUCLEOTIDE SEQUENCE [LARGE SCALE GENOMIC DNA]</scope>
    <source>
        <strain evidence="7 8">IFM 68171</strain>
    </source>
</reference>
<feature type="region of interest" description="Disordered" evidence="5">
    <location>
        <begin position="412"/>
        <end position="451"/>
    </location>
</feature>
<evidence type="ECO:0000313" key="7">
    <source>
        <dbReference type="EMBL" id="GAB1312463.1"/>
    </source>
</evidence>
<feature type="compositionally biased region" description="Low complexity" evidence="5">
    <location>
        <begin position="1028"/>
        <end position="1039"/>
    </location>
</feature>
<dbReference type="EMBL" id="BAAFSV010000001">
    <property type="protein sequence ID" value="GAB1312463.1"/>
    <property type="molecule type" value="Genomic_DNA"/>
</dbReference>
<dbReference type="InterPro" id="IPR045863">
    <property type="entry name" value="CorA_TM1_TM2"/>
</dbReference>
<dbReference type="PANTHER" id="PTHR47685">
    <property type="entry name" value="MAGNESIUM TRANSPORT PROTEIN CORA"/>
    <property type="match status" value="1"/>
</dbReference>
<proteinExistence type="predicted"/>
<dbReference type="Proteomes" id="UP001628179">
    <property type="component" value="Unassembled WGS sequence"/>
</dbReference>
<keyword evidence="8" id="KW-1185">Reference proteome</keyword>
<feature type="compositionally biased region" description="Basic and acidic residues" evidence="5">
    <location>
        <begin position="412"/>
        <end position="426"/>
    </location>
</feature>
<feature type="compositionally biased region" description="Polar residues" evidence="5">
    <location>
        <begin position="209"/>
        <end position="227"/>
    </location>
</feature>
<name>A0ABQ0G3Y8_9PEZI</name>
<feature type="compositionally biased region" description="Low complexity" evidence="5">
    <location>
        <begin position="768"/>
        <end position="781"/>
    </location>
</feature>
<sequence>MASAPHPTTCLRPLVDDLRERSFDRFAFDLEKLRAVHKGRCGGTVLAHQDLASRARFIDLVCRFCSHILADRPWTLLHDNSVANRSSADDRTTIYDRDFEAYLAIRFDRRAKFLEELGKISSDRAKETTTRSDNRDARIFNERTDFGSYGPKKRLLASLEGWKKEWAATRDLKSGSRTHRARKLVRNARNWRPNQASIDIAPRVGNVGIGNQDTTTDTSPAEGTSRSKGGGYNVGVMYFRRPNSNSAFFGAKCDMIETTDPKQSEFPDQRIPVDDVLSGTVESETNPLSQRCPDDTLRYFHFPANNMAWVEDAMARYYREEKRPHDDGMAVEDMQKCEKLLRREFWRGQVHGGSPSPVHARHMRPRCSLIPRPTGQDEPTTAAKDVALFMPYLHWEYYRFQKRIQREISDANEEHELQSPEGEAARATKKPLASDPLGDDTHATNVTDFVSPNHRASKDMIAAAAVSNRINYRGLENSDEHRVSTDDQAPKEKKPKSRAWILGKLLLTVAQIEREMKFTTAFAQDTETLRKYLHHDPPLHIRRTLDQFYFHTLEDTNDRDRDQVVYRGTEAVEDGGKRIIMVDQLWLWILDNNTIITAFPKRWGKNKADYSGVHRSIRMRLKGAQRDGVWSIHHLALIIIDQCSRVFFDRTKSRDNSPEMLDLFGSAIGNVTERTCQSYLNFWQHIHNISHHPVTETSTERWERFLRINPEGKLLQEAQDIAEELMILLRVYGQQISVVKEFRRHLASLKEDETRTKWRGEASIPKSNPTDATNPNDTTNPSGPANRPSMIEIAVIQKLDRLLSWHLDTSMSPFSDDSDGTTGAPRTVVPTQEADVVLELIESRRSELQELEDAAARTCTQLEGLLSLKQQQASILEAKAAKIRADESVKQGRSIIAFTVVTIFFLPLGFLAGFFGMNNSVSTGNGWMTLTEQIGYMFGTSAIVVVIATSLAFSPTTRRALRIAMLPLDLAAEYTGIAEVWRKGAFNKLLNYLNKELRKRIHEHQKKSTEKGEADAPSKKDGSAGKIANGQAANGTATGSRTDHGSVLPTGASGKMRLRGLSHLNPKKWRTLGQGGGHGSGTVEV</sequence>
<evidence type="ECO:0000256" key="2">
    <source>
        <dbReference type="ARBA" id="ARBA00022692"/>
    </source>
</evidence>
<evidence type="ECO:0000256" key="6">
    <source>
        <dbReference type="SAM" id="Phobius"/>
    </source>
</evidence>
<accession>A0ABQ0G3Y8</accession>
<organism evidence="7 8">
    <name type="scientific">Madurella fahalii</name>
    <dbReference type="NCBI Taxonomy" id="1157608"/>
    <lineage>
        <taxon>Eukaryota</taxon>
        <taxon>Fungi</taxon>
        <taxon>Dikarya</taxon>
        <taxon>Ascomycota</taxon>
        <taxon>Pezizomycotina</taxon>
        <taxon>Sordariomycetes</taxon>
        <taxon>Sordariomycetidae</taxon>
        <taxon>Sordariales</taxon>
        <taxon>Sordariales incertae sedis</taxon>
        <taxon>Madurella</taxon>
    </lineage>
</organism>
<comment type="caution">
    <text evidence="7">The sequence shown here is derived from an EMBL/GenBank/DDBJ whole genome shotgun (WGS) entry which is preliminary data.</text>
</comment>
<feature type="transmembrane region" description="Helical" evidence="6">
    <location>
        <begin position="934"/>
        <end position="953"/>
    </location>
</feature>
<evidence type="ECO:0000313" key="8">
    <source>
        <dbReference type="Proteomes" id="UP001628179"/>
    </source>
</evidence>
<dbReference type="Pfam" id="PF01544">
    <property type="entry name" value="CorA"/>
    <property type="match status" value="1"/>
</dbReference>